<accession>A0A397UBT8</accession>
<dbReference type="Proteomes" id="UP000266673">
    <property type="component" value="Unassembled WGS sequence"/>
</dbReference>
<protein>
    <submittedName>
        <fullName evidence="2">Uncharacterized protein</fullName>
    </submittedName>
</protein>
<comment type="caution">
    <text evidence="2">The sequence shown here is derived from an EMBL/GenBank/DDBJ whole genome shotgun (WGS) entry which is preliminary data.</text>
</comment>
<dbReference type="EMBL" id="QKWP01001601">
    <property type="protein sequence ID" value="RIB07785.1"/>
    <property type="molecule type" value="Genomic_DNA"/>
</dbReference>
<evidence type="ECO:0000256" key="1">
    <source>
        <dbReference type="SAM" id="MobiDB-lite"/>
    </source>
</evidence>
<organism evidence="2 3">
    <name type="scientific">Gigaspora rosea</name>
    <dbReference type="NCBI Taxonomy" id="44941"/>
    <lineage>
        <taxon>Eukaryota</taxon>
        <taxon>Fungi</taxon>
        <taxon>Fungi incertae sedis</taxon>
        <taxon>Mucoromycota</taxon>
        <taxon>Glomeromycotina</taxon>
        <taxon>Glomeromycetes</taxon>
        <taxon>Diversisporales</taxon>
        <taxon>Gigasporaceae</taxon>
        <taxon>Gigaspora</taxon>
    </lineage>
</organism>
<reference evidence="2 3" key="1">
    <citation type="submission" date="2018-06" db="EMBL/GenBank/DDBJ databases">
        <title>Comparative genomics reveals the genomic features of Rhizophagus irregularis, R. cerebriforme, R. diaphanum and Gigaspora rosea, and their symbiotic lifestyle signature.</title>
        <authorList>
            <person name="Morin E."/>
            <person name="San Clemente H."/>
            <person name="Chen E.C.H."/>
            <person name="De La Providencia I."/>
            <person name="Hainaut M."/>
            <person name="Kuo A."/>
            <person name="Kohler A."/>
            <person name="Murat C."/>
            <person name="Tang N."/>
            <person name="Roy S."/>
            <person name="Loubradou J."/>
            <person name="Henrissat B."/>
            <person name="Grigoriev I.V."/>
            <person name="Corradi N."/>
            <person name="Roux C."/>
            <person name="Martin F.M."/>
        </authorList>
    </citation>
    <scope>NUCLEOTIDE SEQUENCE [LARGE SCALE GENOMIC DNA]</scope>
    <source>
        <strain evidence="2 3">DAOM 194757</strain>
    </source>
</reference>
<name>A0A397UBT8_9GLOM</name>
<feature type="compositionally biased region" description="Basic and acidic residues" evidence="1">
    <location>
        <begin position="122"/>
        <end position="134"/>
    </location>
</feature>
<gene>
    <name evidence="2" type="ORF">C2G38_2147399</name>
</gene>
<feature type="compositionally biased region" description="Acidic residues" evidence="1">
    <location>
        <begin position="100"/>
        <end position="121"/>
    </location>
</feature>
<feature type="compositionally biased region" description="Low complexity" evidence="1">
    <location>
        <begin position="56"/>
        <end position="65"/>
    </location>
</feature>
<dbReference type="AlphaFoldDB" id="A0A397UBT8"/>
<sequence length="134" mass="14884">MQMTVLYSSQATRFQKYLGTSGSNIKLGNTNRSIIDIVAKDIKSVSAQILLKHARSSASSDKPSSIGAFESTENLVDAGVKTGSSSKENEKKSHQPNYIELDDQDDENDRPNFEDEDELDDDTHIENEESKEDL</sequence>
<evidence type="ECO:0000313" key="2">
    <source>
        <dbReference type="EMBL" id="RIB07785.1"/>
    </source>
</evidence>
<keyword evidence="3" id="KW-1185">Reference proteome</keyword>
<evidence type="ECO:0000313" key="3">
    <source>
        <dbReference type="Proteomes" id="UP000266673"/>
    </source>
</evidence>
<proteinExistence type="predicted"/>
<feature type="region of interest" description="Disordered" evidence="1">
    <location>
        <begin position="53"/>
        <end position="134"/>
    </location>
</feature>